<dbReference type="GO" id="GO:0016567">
    <property type="term" value="P:protein ubiquitination"/>
    <property type="evidence" value="ECO:0007669"/>
    <property type="project" value="TreeGrafter"/>
</dbReference>
<reference evidence="5" key="1">
    <citation type="journal article" date="2020" name="Nat. Commun.">
        <title>Genome sequence of the cluster root forming white lupin.</title>
        <authorList>
            <person name="Hufnagel B."/>
            <person name="Marques A."/>
            <person name="Soriano A."/>
            <person name="Marques L."/>
            <person name="Divol F."/>
            <person name="Doumas P."/>
            <person name="Sallet E."/>
            <person name="Mancinotti D."/>
            <person name="Carrere S."/>
            <person name="Marande W."/>
            <person name="Arribat S."/>
            <person name="Keller J."/>
            <person name="Huneau C."/>
            <person name="Blein T."/>
            <person name="Aime D."/>
            <person name="Laguerre M."/>
            <person name="Taylor J."/>
            <person name="Schubert V."/>
            <person name="Nelson M."/>
            <person name="Geu-Flores F."/>
            <person name="Crespi M."/>
            <person name="Gallardo-Guerrero K."/>
            <person name="Delaux P.-M."/>
            <person name="Salse J."/>
            <person name="Berges H."/>
            <person name="Guyot R."/>
            <person name="Gouzy J."/>
            <person name="Peret B."/>
        </authorList>
    </citation>
    <scope>NUCLEOTIDE SEQUENCE [LARGE SCALE GENOMIC DNA]</scope>
    <source>
        <strain evidence="5">cv. Amiga</strain>
    </source>
</reference>
<keyword evidence="1" id="KW-0479">Metal-binding</keyword>
<keyword evidence="3" id="KW-0862">Zinc</keyword>
<proteinExistence type="predicted"/>
<dbReference type="PANTHER" id="PTHR45969:SF10">
    <property type="entry name" value="BRASSINOSTEROID-RESPONSIVE RING PROTEIN 1"/>
    <property type="match status" value="1"/>
</dbReference>
<dbReference type="Pfam" id="PF13639">
    <property type="entry name" value="zf-RING_2"/>
    <property type="match status" value="1"/>
</dbReference>
<evidence type="ECO:0000256" key="1">
    <source>
        <dbReference type="ARBA" id="ARBA00022723"/>
    </source>
</evidence>
<dbReference type="EMBL" id="WOCE01000017">
    <property type="protein sequence ID" value="KAE9595495.1"/>
    <property type="molecule type" value="Genomic_DNA"/>
</dbReference>
<keyword evidence="2" id="KW-0863">Zinc-finger</keyword>
<protein>
    <submittedName>
        <fullName evidence="4">Putative transcription factor C2H2 family</fullName>
    </submittedName>
</protein>
<dbReference type="InterPro" id="IPR001841">
    <property type="entry name" value="Znf_RING"/>
</dbReference>
<evidence type="ECO:0000313" key="5">
    <source>
        <dbReference type="Proteomes" id="UP000447434"/>
    </source>
</evidence>
<dbReference type="GO" id="GO:0008270">
    <property type="term" value="F:zinc ion binding"/>
    <property type="evidence" value="ECO:0007669"/>
    <property type="project" value="UniProtKB-KW"/>
</dbReference>
<dbReference type="SUPFAM" id="SSF57850">
    <property type="entry name" value="RING/U-box"/>
    <property type="match status" value="1"/>
</dbReference>
<dbReference type="PANTHER" id="PTHR45969">
    <property type="entry name" value="RING ZINC FINGER PROTEIN-RELATED"/>
    <property type="match status" value="1"/>
</dbReference>
<sequence length="173" mass="19792">MGFPVGYAEVFFPNLFLKTLTFIGFLRNLVFILFHYLGISEFPETGVVWPEPNNNNLRISDTIKPSFSALLIRELLPDIQFSDLDSCSAAVTAAESGCAVCLYEFCDDDKIRCLRNCKHIFHRDCVDRWIDYDQKSCPLCRIPFVPDDMIDDFNQRLWVASGGTEFYAGYTSL</sequence>
<dbReference type="PROSITE" id="PS50089">
    <property type="entry name" value="ZF_RING_2"/>
    <property type="match status" value="1"/>
</dbReference>
<gene>
    <name evidence="4" type="ORF">Lalb_Chr17g0339391</name>
</gene>
<dbReference type="Gene3D" id="3.30.40.10">
    <property type="entry name" value="Zinc/RING finger domain, C3HC4 (zinc finger)"/>
    <property type="match status" value="1"/>
</dbReference>
<organism evidence="4 5">
    <name type="scientific">Lupinus albus</name>
    <name type="common">White lupine</name>
    <name type="synonym">Lupinus termis</name>
    <dbReference type="NCBI Taxonomy" id="3870"/>
    <lineage>
        <taxon>Eukaryota</taxon>
        <taxon>Viridiplantae</taxon>
        <taxon>Streptophyta</taxon>
        <taxon>Embryophyta</taxon>
        <taxon>Tracheophyta</taxon>
        <taxon>Spermatophyta</taxon>
        <taxon>Magnoliopsida</taxon>
        <taxon>eudicotyledons</taxon>
        <taxon>Gunneridae</taxon>
        <taxon>Pentapetalae</taxon>
        <taxon>rosids</taxon>
        <taxon>fabids</taxon>
        <taxon>Fabales</taxon>
        <taxon>Fabaceae</taxon>
        <taxon>Papilionoideae</taxon>
        <taxon>50 kb inversion clade</taxon>
        <taxon>genistoids sensu lato</taxon>
        <taxon>core genistoids</taxon>
        <taxon>Genisteae</taxon>
        <taxon>Lupinus</taxon>
    </lineage>
</organism>
<accession>A0A6A5LW27</accession>
<evidence type="ECO:0000256" key="2">
    <source>
        <dbReference type="ARBA" id="ARBA00022771"/>
    </source>
</evidence>
<evidence type="ECO:0000313" key="4">
    <source>
        <dbReference type="EMBL" id="KAE9595495.1"/>
    </source>
</evidence>
<dbReference type="SMART" id="SM00184">
    <property type="entry name" value="RING"/>
    <property type="match status" value="1"/>
</dbReference>
<dbReference type="AlphaFoldDB" id="A0A6A5LW27"/>
<comment type="caution">
    <text evidence="4">The sequence shown here is derived from an EMBL/GenBank/DDBJ whole genome shotgun (WGS) entry which is preliminary data.</text>
</comment>
<keyword evidence="5" id="KW-1185">Reference proteome</keyword>
<dbReference type="GO" id="GO:0061630">
    <property type="term" value="F:ubiquitin protein ligase activity"/>
    <property type="evidence" value="ECO:0007669"/>
    <property type="project" value="TreeGrafter"/>
</dbReference>
<dbReference type="InterPro" id="IPR013083">
    <property type="entry name" value="Znf_RING/FYVE/PHD"/>
</dbReference>
<dbReference type="OrthoDB" id="8062037at2759"/>
<evidence type="ECO:0000256" key="3">
    <source>
        <dbReference type="ARBA" id="ARBA00022833"/>
    </source>
</evidence>
<name>A0A6A5LW27_LUPAL</name>
<dbReference type="Proteomes" id="UP000447434">
    <property type="component" value="Chromosome 17"/>
</dbReference>